<feature type="transmembrane region" description="Helical" evidence="1">
    <location>
        <begin position="83"/>
        <end position="104"/>
    </location>
</feature>
<name>A0A2N7JM39_VIBSP</name>
<keyword evidence="1" id="KW-0472">Membrane</keyword>
<dbReference type="AlphaFoldDB" id="A0A2N7JM39"/>
<feature type="transmembrane region" description="Helical" evidence="1">
    <location>
        <begin position="53"/>
        <end position="71"/>
    </location>
</feature>
<organism evidence="2 3">
    <name type="scientific">Vibrio splendidus</name>
    <dbReference type="NCBI Taxonomy" id="29497"/>
    <lineage>
        <taxon>Bacteria</taxon>
        <taxon>Pseudomonadati</taxon>
        <taxon>Pseudomonadota</taxon>
        <taxon>Gammaproteobacteria</taxon>
        <taxon>Vibrionales</taxon>
        <taxon>Vibrionaceae</taxon>
        <taxon>Vibrio</taxon>
    </lineage>
</organism>
<proteinExistence type="predicted"/>
<evidence type="ECO:0000313" key="3">
    <source>
        <dbReference type="Proteomes" id="UP000235533"/>
    </source>
</evidence>
<feature type="transmembrane region" description="Helical" evidence="1">
    <location>
        <begin position="20"/>
        <end position="41"/>
    </location>
</feature>
<accession>A0A2N7JM39</accession>
<keyword evidence="1" id="KW-1133">Transmembrane helix</keyword>
<reference evidence="3" key="1">
    <citation type="submission" date="2016-07" db="EMBL/GenBank/DDBJ databases">
        <title>Nontailed viruses are major unrecognized killers of bacteria in the ocean.</title>
        <authorList>
            <person name="Kauffman K."/>
            <person name="Hussain F."/>
            <person name="Yang J."/>
            <person name="Arevalo P."/>
            <person name="Brown J."/>
            <person name="Cutler M."/>
            <person name="Kelly L."/>
            <person name="Polz M.F."/>
        </authorList>
    </citation>
    <scope>NUCLEOTIDE SEQUENCE [LARGE SCALE GENOMIC DNA]</scope>
    <source>
        <strain evidence="3">10N.261.48.B5</strain>
    </source>
</reference>
<dbReference type="Proteomes" id="UP000235533">
    <property type="component" value="Unassembled WGS sequence"/>
</dbReference>
<evidence type="ECO:0000256" key="1">
    <source>
        <dbReference type="SAM" id="Phobius"/>
    </source>
</evidence>
<protein>
    <submittedName>
        <fullName evidence="2">Uncharacterized protein</fullName>
    </submittedName>
</protein>
<evidence type="ECO:0000313" key="2">
    <source>
        <dbReference type="EMBL" id="PMM42616.1"/>
    </source>
</evidence>
<gene>
    <name evidence="2" type="ORF">BCT54_01180</name>
</gene>
<keyword evidence="1" id="KW-0812">Transmembrane</keyword>
<feature type="transmembrane region" description="Helical" evidence="1">
    <location>
        <begin position="110"/>
        <end position="129"/>
    </location>
</feature>
<sequence length="133" mass="14757">MEVDNHKGYIERFHGTIEWVLSALLGVSFASFLFIESVSSVNNETIKAISSSLHLFAIPFYISGLISCRDAKYSSDTEQSDKYLSIFLIVGLLSTFLGFIGMIMCINITYGLVFIGALLLSTGVMKLQIKKRT</sequence>
<dbReference type="EMBL" id="MCZF01000272">
    <property type="protein sequence ID" value="PMM42616.1"/>
    <property type="molecule type" value="Genomic_DNA"/>
</dbReference>
<comment type="caution">
    <text evidence="2">The sequence shown here is derived from an EMBL/GenBank/DDBJ whole genome shotgun (WGS) entry which is preliminary data.</text>
</comment>